<dbReference type="InterPro" id="IPR020084">
    <property type="entry name" value="NUDIX_hydrolase_CS"/>
</dbReference>
<gene>
    <name evidence="12" type="ORF">SAMN05421647_103367</name>
</gene>
<evidence type="ECO:0000256" key="6">
    <source>
        <dbReference type="ARBA" id="ARBA00022801"/>
    </source>
</evidence>
<reference evidence="12 13" key="1">
    <citation type="submission" date="2017-01" db="EMBL/GenBank/DDBJ databases">
        <authorList>
            <person name="Mah S.A."/>
            <person name="Swanson W.J."/>
            <person name="Moy G.W."/>
            <person name="Vacquier V.D."/>
        </authorList>
    </citation>
    <scope>NUCLEOTIDE SEQUENCE [LARGE SCALE GENOMIC DNA]</scope>
    <source>
        <strain evidence="12 13">DSM 7027</strain>
    </source>
</reference>
<dbReference type="Pfam" id="PF00293">
    <property type="entry name" value="NUDIX"/>
    <property type="match status" value="1"/>
</dbReference>
<keyword evidence="8" id="KW-0520">NAD</keyword>
<evidence type="ECO:0000256" key="8">
    <source>
        <dbReference type="ARBA" id="ARBA00023027"/>
    </source>
</evidence>
<protein>
    <recommendedName>
        <fullName evidence="4">NAD(+) diphosphatase</fullName>
        <ecNumber evidence="4">3.6.1.22</ecNumber>
    </recommendedName>
</protein>
<dbReference type="PANTHER" id="PTHR42904:SF6">
    <property type="entry name" value="NAD-CAPPED RNA HYDROLASE NUDT12"/>
    <property type="match status" value="1"/>
</dbReference>
<dbReference type="GO" id="GO:0035529">
    <property type="term" value="F:NADH pyrophosphatase activity"/>
    <property type="evidence" value="ECO:0007669"/>
    <property type="project" value="TreeGrafter"/>
</dbReference>
<dbReference type="InterPro" id="IPR050241">
    <property type="entry name" value="NAD-cap_RNA_hydrolase_NudC"/>
</dbReference>
<keyword evidence="5" id="KW-0479">Metal-binding</keyword>
<dbReference type="EMBL" id="FTMN01000003">
    <property type="protein sequence ID" value="SIQ28894.1"/>
    <property type="molecule type" value="Genomic_DNA"/>
</dbReference>
<dbReference type="PROSITE" id="PS00893">
    <property type="entry name" value="NUDIX_BOX"/>
    <property type="match status" value="1"/>
</dbReference>
<evidence type="ECO:0000256" key="7">
    <source>
        <dbReference type="ARBA" id="ARBA00022842"/>
    </source>
</evidence>
<evidence type="ECO:0000256" key="3">
    <source>
        <dbReference type="ARBA" id="ARBA00009595"/>
    </source>
</evidence>
<dbReference type="InterPro" id="IPR015797">
    <property type="entry name" value="NUDIX_hydrolase-like_dom_sf"/>
</dbReference>
<dbReference type="Gene3D" id="3.90.79.20">
    <property type="match status" value="1"/>
</dbReference>
<proteinExistence type="inferred from homology"/>
<comment type="cofactor">
    <cofactor evidence="1">
        <name>Mg(2+)</name>
        <dbReference type="ChEBI" id="CHEBI:18420"/>
    </cofactor>
</comment>
<dbReference type="GO" id="GO:0046872">
    <property type="term" value="F:metal ion binding"/>
    <property type="evidence" value="ECO:0007669"/>
    <property type="project" value="UniProtKB-KW"/>
</dbReference>
<accession>A0A1N6RJ57</accession>
<comment type="catalytic activity">
    <reaction evidence="9">
        <text>a 5'-end NAD(+)-phospho-ribonucleoside in mRNA + H2O = a 5'-end phospho-adenosine-phospho-ribonucleoside in mRNA + beta-nicotinamide D-ribonucleotide + 2 H(+)</text>
        <dbReference type="Rhea" id="RHEA:60876"/>
        <dbReference type="Rhea" id="RHEA-COMP:15698"/>
        <dbReference type="Rhea" id="RHEA-COMP:15719"/>
        <dbReference type="ChEBI" id="CHEBI:14649"/>
        <dbReference type="ChEBI" id="CHEBI:15377"/>
        <dbReference type="ChEBI" id="CHEBI:15378"/>
        <dbReference type="ChEBI" id="CHEBI:144029"/>
        <dbReference type="ChEBI" id="CHEBI:144051"/>
    </reaction>
    <physiologicalReaction direction="left-to-right" evidence="9">
        <dbReference type="Rhea" id="RHEA:60877"/>
    </physiologicalReaction>
</comment>
<dbReference type="Gene3D" id="3.90.79.10">
    <property type="entry name" value="Nucleoside Triphosphate Pyrophosphohydrolase"/>
    <property type="match status" value="1"/>
</dbReference>
<evidence type="ECO:0000256" key="2">
    <source>
        <dbReference type="ARBA" id="ARBA00001947"/>
    </source>
</evidence>
<dbReference type="SUPFAM" id="SSF55811">
    <property type="entry name" value="Nudix"/>
    <property type="match status" value="1"/>
</dbReference>
<dbReference type="Proteomes" id="UP000186895">
    <property type="component" value="Unassembled WGS sequence"/>
</dbReference>
<dbReference type="CDD" id="cd03429">
    <property type="entry name" value="NUDIX_NADH_pyrophosphatase_Nudt13"/>
    <property type="match status" value="1"/>
</dbReference>
<dbReference type="InterPro" id="IPR015376">
    <property type="entry name" value="Znr_NADH_PPase"/>
</dbReference>
<evidence type="ECO:0000313" key="12">
    <source>
        <dbReference type="EMBL" id="SIQ28894.1"/>
    </source>
</evidence>
<dbReference type="InterPro" id="IPR020476">
    <property type="entry name" value="Nudix_hydrolase"/>
</dbReference>
<keyword evidence="13" id="KW-1185">Reference proteome</keyword>
<dbReference type="Pfam" id="PF09297">
    <property type="entry name" value="Zn_ribbon_NUD"/>
    <property type="match status" value="1"/>
</dbReference>
<evidence type="ECO:0000256" key="10">
    <source>
        <dbReference type="RuleBase" id="RU003476"/>
    </source>
</evidence>
<dbReference type="InterPro" id="IPR049734">
    <property type="entry name" value="NudC-like_C"/>
</dbReference>
<dbReference type="GO" id="GO:0019677">
    <property type="term" value="P:NAD+ catabolic process"/>
    <property type="evidence" value="ECO:0007669"/>
    <property type="project" value="TreeGrafter"/>
</dbReference>
<evidence type="ECO:0000256" key="9">
    <source>
        <dbReference type="ARBA" id="ARBA00023679"/>
    </source>
</evidence>
<keyword evidence="7" id="KW-0460">Magnesium</keyword>
<sequence length="255" mass="28345">MFSVPVRYYYLASQGRLFAFEGEQVLSREQADRFRPFAEAELSVGEGVGLLIVPAEILAGAQEIALRALLASAADELMFAQHSRAAQLATWHDQHRFCGRCGTPMSDHEKDLARQCPQCHLTQYPRISPCVIVLVRRGEKCLLARAPHFAPGRFSTLAGFIEAGETAEQAVAREIMEEVGIEVGNVRFFASQSWPFPHQLMLGFFADHAAGELQPDGVEIVEADWFGVGELPDLPPQFSISRQLINHFFSEQISD</sequence>
<dbReference type="RefSeq" id="WP_076462518.1">
    <property type="nucleotide sequence ID" value="NZ_FTMN01000003.1"/>
</dbReference>
<name>A0A1N6RJ57_9GAMM</name>
<comment type="similarity">
    <text evidence="3">Belongs to the Nudix hydrolase family. NudC subfamily.</text>
</comment>
<dbReference type="InterPro" id="IPR000086">
    <property type="entry name" value="NUDIX_hydrolase_dom"/>
</dbReference>
<dbReference type="STRING" id="49186.SAMN05421647_103367"/>
<evidence type="ECO:0000256" key="5">
    <source>
        <dbReference type="ARBA" id="ARBA00022723"/>
    </source>
</evidence>
<keyword evidence="6 10" id="KW-0378">Hydrolase</keyword>
<dbReference type="NCBIfam" id="NF001299">
    <property type="entry name" value="PRK00241.1"/>
    <property type="match status" value="1"/>
</dbReference>
<comment type="cofactor">
    <cofactor evidence="2">
        <name>Zn(2+)</name>
        <dbReference type="ChEBI" id="CHEBI:29105"/>
    </cofactor>
</comment>
<dbReference type="PRINTS" id="PR00502">
    <property type="entry name" value="NUDIXFAMILY"/>
</dbReference>
<evidence type="ECO:0000313" key="13">
    <source>
        <dbReference type="Proteomes" id="UP000186895"/>
    </source>
</evidence>
<evidence type="ECO:0000256" key="1">
    <source>
        <dbReference type="ARBA" id="ARBA00001946"/>
    </source>
</evidence>
<organism evidence="12 13">
    <name type="scientific">Marinobacterium stanieri</name>
    <dbReference type="NCBI Taxonomy" id="49186"/>
    <lineage>
        <taxon>Bacteria</taxon>
        <taxon>Pseudomonadati</taxon>
        <taxon>Pseudomonadota</taxon>
        <taxon>Gammaproteobacteria</taxon>
        <taxon>Oceanospirillales</taxon>
        <taxon>Oceanospirillaceae</taxon>
        <taxon>Marinobacterium</taxon>
    </lineage>
</organism>
<evidence type="ECO:0000259" key="11">
    <source>
        <dbReference type="PROSITE" id="PS51462"/>
    </source>
</evidence>
<dbReference type="EC" id="3.6.1.22" evidence="4"/>
<dbReference type="PROSITE" id="PS51462">
    <property type="entry name" value="NUDIX"/>
    <property type="match status" value="1"/>
</dbReference>
<evidence type="ECO:0000256" key="4">
    <source>
        <dbReference type="ARBA" id="ARBA00012381"/>
    </source>
</evidence>
<dbReference type="AlphaFoldDB" id="A0A1N6RJ57"/>
<dbReference type="eggNOG" id="COG2816">
    <property type="taxonomic scope" value="Bacteria"/>
</dbReference>
<dbReference type="GO" id="GO:0005829">
    <property type="term" value="C:cytosol"/>
    <property type="evidence" value="ECO:0007669"/>
    <property type="project" value="TreeGrafter"/>
</dbReference>
<dbReference type="GO" id="GO:0006742">
    <property type="term" value="P:NADP+ catabolic process"/>
    <property type="evidence" value="ECO:0007669"/>
    <property type="project" value="TreeGrafter"/>
</dbReference>
<feature type="domain" description="Nudix hydrolase" evidence="11">
    <location>
        <begin position="125"/>
        <end position="248"/>
    </location>
</feature>
<dbReference type="PANTHER" id="PTHR42904">
    <property type="entry name" value="NUDIX HYDROLASE, NUDC SUBFAMILY"/>
    <property type="match status" value="1"/>
</dbReference>